<proteinExistence type="predicted"/>
<reference evidence="2 3" key="1">
    <citation type="submission" date="2019-04" db="EMBL/GenBank/DDBJ databases">
        <title>An improved genome assembly and genetic linkage map for asparagus bean, Vigna unguiculata ssp. sesquipedialis.</title>
        <authorList>
            <person name="Xia Q."/>
            <person name="Zhang R."/>
            <person name="Dong Y."/>
        </authorList>
    </citation>
    <scope>NUCLEOTIDE SEQUENCE [LARGE SCALE GENOMIC DNA]</scope>
    <source>
        <tissue evidence="2">Leaf</tissue>
    </source>
</reference>
<accession>A0A4D6LBV7</accession>
<name>A0A4D6LBV7_VIGUN</name>
<organism evidence="2 3">
    <name type="scientific">Vigna unguiculata</name>
    <name type="common">Cowpea</name>
    <dbReference type="NCBI Taxonomy" id="3917"/>
    <lineage>
        <taxon>Eukaryota</taxon>
        <taxon>Viridiplantae</taxon>
        <taxon>Streptophyta</taxon>
        <taxon>Embryophyta</taxon>
        <taxon>Tracheophyta</taxon>
        <taxon>Spermatophyta</taxon>
        <taxon>Magnoliopsida</taxon>
        <taxon>eudicotyledons</taxon>
        <taxon>Gunneridae</taxon>
        <taxon>Pentapetalae</taxon>
        <taxon>rosids</taxon>
        <taxon>fabids</taxon>
        <taxon>Fabales</taxon>
        <taxon>Fabaceae</taxon>
        <taxon>Papilionoideae</taxon>
        <taxon>50 kb inversion clade</taxon>
        <taxon>NPAAA clade</taxon>
        <taxon>indigoferoid/millettioid clade</taxon>
        <taxon>Phaseoleae</taxon>
        <taxon>Vigna</taxon>
    </lineage>
</organism>
<sequence>MGVHNVVVEEEQVAADNVVVEEEEVAVDNVVVQEEGVAVENVTQQNVVAEEEVVAEDVNCEDEEGLAGEKLDDSEEERVADDDDGFGMDIDPPGQMHTTGSAASNTAGTSNLSSTSRTRSTSWVAASTNQGERPRTTIRRRRMGTRVLGSQASTETSAQPT</sequence>
<protein>
    <submittedName>
        <fullName evidence="2">Uncharacterized protein</fullName>
    </submittedName>
</protein>
<feature type="compositionally biased region" description="Acidic residues" evidence="1">
    <location>
        <begin position="61"/>
        <end position="86"/>
    </location>
</feature>
<feature type="compositionally biased region" description="Polar residues" evidence="1">
    <location>
        <begin position="148"/>
        <end position="161"/>
    </location>
</feature>
<dbReference type="Proteomes" id="UP000501690">
    <property type="component" value="Linkage Group LG3"/>
</dbReference>
<evidence type="ECO:0000313" key="2">
    <source>
        <dbReference type="EMBL" id="QCD85886.1"/>
    </source>
</evidence>
<feature type="region of interest" description="Disordered" evidence="1">
    <location>
        <begin position="61"/>
        <end position="161"/>
    </location>
</feature>
<keyword evidence="3" id="KW-1185">Reference proteome</keyword>
<dbReference type="AlphaFoldDB" id="A0A4D6LBV7"/>
<gene>
    <name evidence="2" type="ORF">DEO72_LG3g407</name>
</gene>
<evidence type="ECO:0000313" key="3">
    <source>
        <dbReference type="Proteomes" id="UP000501690"/>
    </source>
</evidence>
<evidence type="ECO:0000256" key="1">
    <source>
        <dbReference type="SAM" id="MobiDB-lite"/>
    </source>
</evidence>
<dbReference type="EMBL" id="CP039347">
    <property type="protein sequence ID" value="QCD85886.1"/>
    <property type="molecule type" value="Genomic_DNA"/>
</dbReference>
<feature type="compositionally biased region" description="Low complexity" evidence="1">
    <location>
        <begin position="87"/>
        <end position="128"/>
    </location>
</feature>